<evidence type="ECO:0000256" key="2">
    <source>
        <dbReference type="ARBA" id="ARBA00023203"/>
    </source>
</evidence>
<dbReference type="Gene3D" id="3.40.20.10">
    <property type="entry name" value="Severin"/>
    <property type="match status" value="1"/>
</dbReference>
<dbReference type="InterPro" id="IPR029006">
    <property type="entry name" value="ADF-H/Gelsolin-like_dom_sf"/>
</dbReference>
<feature type="non-terminal residue" evidence="4">
    <location>
        <position position="1"/>
    </location>
</feature>
<dbReference type="PROSITE" id="PS51263">
    <property type="entry name" value="ADF_H"/>
    <property type="match status" value="1"/>
</dbReference>
<dbReference type="SMART" id="SM00102">
    <property type="entry name" value="ADF"/>
    <property type="match status" value="1"/>
</dbReference>
<dbReference type="PANTHER" id="PTHR11913">
    <property type="entry name" value="COFILIN-RELATED"/>
    <property type="match status" value="1"/>
</dbReference>
<dbReference type="Pfam" id="PF00241">
    <property type="entry name" value="Cofilin_ADF"/>
    <property type="match status" value="1"/>
</dbReference>
<dbReference type="SUPFAM" id="SSF55753">
    <property type="entry name" value="Actin depolymerizing proteins"/>
    <property type="match status" value="1"/>
</dbReference>
<dbReference type="Proteomes" id="UP000215902">
    <property type="component" value="Unassembled WGS sequence"/>
</dbReference>
<dbReference type="EMBL" id="NIVC01000042">
    <property type="protein sequence ID" value="PAA92629.1"/>
    <property type="molecule type" value="Genomic_DNA"/>
</dbReference>
<dbReference type="InterPro" id="IPR017904">
    <property type="entry name" value="ADF/Cofilin"/>
</dbReference>
<name>A0A267H519_9PLAT</name>
<keyword evidence="5" id="KW-1185">Reference proteome</keyword>
<evidence type="ECO:0000256" key="1">
    <source>
        <dbReference type="ARBA" id="ARBA00006844"/>
    </source>
</evidence>
<dbReference type="CDD" id="cd11286">
    <property type="entry name" value="ADF_cofilin_like"/>
    <property type="match status" value="1"/>
</dbReference>
<protein>
    <recommendedName>
        <fullName evidence="3">ADF-H domain-containing protein</fullName>
    </recommendedName>
</protein>
<dbReference type="GO" id="GO:0030042">
    <property type="term" value="P:actin filament depolymerization"/>
    <property type="evidence" value="ECO:0007669"/>
    <property type="project" value="InterPro"/>
</dbReference>
<evidence type="ECO:0000259" key="3">
    <source>
        <dbReference type="PROSITE" id="PS51263"/>
    </source>
</evidence>
<comment type="similarity">
    <text evidence="1">Belongs to the actin-binding proteins ADF family.</text>
</comment>
<dbReference type="GO" id="GO:0003779">
    <property type="term" value="F:actin binding"/>
    <property type="evidence" value="ECO:0007669"/>
    <property type="project" value="UniProtKB-KW"/>
</dbReference>
<comment type="caution">
    <text evidence="4">The sequence shown here is derived from an EMBL/GenBank/DDBJ whole genome shotgun (WGS) entry which is preliminary data.</text>
</comment>
<organism evidence="4 5">
    <name type="scientific">Macrostomum lignano</name>
    <dbReference type="NCBI Taxonomy" id="282301"/>
    <lineage>
        <taxon>Eukaryota</taxon>
        <taxon>Metazoa</taxon>
        <taxon>Spiralia</taxon>
        <taxon>Lophotrochozoa</taxon>
        <taxon>Platyhelminthes</taxon>
        <taxon>Rhabditophora</taxon>
        <taxon>Macrostomorpha</taxon>
        <taxon>Macrostomida</taxon>
        <taxon>Macrostomidae</taxon>
        <taxon>Macrostomum</taxon>
    </lineage>
</organism>
<dbReference type="InterPro" id="IPR002108">
    <property type="entry name" value="ADF-H"/>
</dbReference>
<dbReference type="OrthoDB" id="10249245at2759"/>
<feature type="domain" description="ADF-H" evidence="3">
    <location>
        <begin position="7"/>
        <end position="136"/>
    </location>
</feature>
<accession>A0A267H519</accession>
<dbReference type="GO" id="GO:0015629">
    <property type="term" value="C:actin cytoskeleton"/>
    <property type="evidence" value="ECO:0007669"/>
    <property type="project" value="InterPro"/>
</dbReference>
<reference evidence="4 5" key="1">
    <citation type="submission" date="2017-06" db="EMBL/GenBank/DDBJ databases">
        <title>A platform for efficient transgenesis in Macrostomum lignano, a flatworm model organism for stem cell research.</title>
        <authorList>
            <person name="Berezikov E."/>
        </authorList>
    </citation>
    <scope>NUCLEOTIDE SEQUENCE [LARGE SCALE GENOMIC DNA]</scope>
    <source>
        <strain evidence="4">DV1</strain>
        <tissue evidence="4">Whole organism</tissue>
    </source>
</reference>
<keyword evidence="2" id="KW-0009">Actin-binding</keyword>
<evidence type="ECO:0000313" key="4">
    <source>
        <dbReference type="EMBL" id="PAA92629.1"/>
    </source>
</evidence>
<gene>
    <name evidence="4" type="ORF">BOX15_Mlig011396g1</name>
</gene>
<evidence type="ECO:0000313" key="5">
    <source>
        <dbReference type="Proteomes" id="UP000215902"/>
    </source>
</evidence>
<sequence>LKVMASGVTVDASLKDDFNAIKLGHKYAYMVFKIEGESQIKTERVAENSTYEEFIGTLPPNECRYVVYDYKYTLDDGAKREKLLFIHWAPDSARIRDKMLYASSKDAIKKELKGIVEIQANDMSEVDEAAIKEKVKASG</sequence>
<dbReference type="AlphaFoldDB" id="A0A267H519"/>
<proteinExistence type="inferred from homology"/>
<dbReference type="STRING" id="282301.A0A267H519"/>